<dbReference type="RefSeq" id="WP_273632937.1">
    <property type="nucleotide sequence ID" value="NZ_CP117167.1"/>
</dbReference>
<evidence type="ECO:0000256" key="3">
    <source>
        <dbReference type="ARBA" id="ARBA00022679"/>
    </source>
</evidence>
<evidence type="ECO:0000256" key="4">
    <source>
        <dbReference type="ARBA" id="ARBA00023315"/>
    </source>
</evidence>
<dbReference type="PANTHER" id="PTHR36449:SF1">
    <property type="entry name" value="ACETYLTRANSFERASE"/>
    <property type="match status" value="1"/>
</dbReference>
<accession>A0ABY7TFD4</accession>
<evidence type="ECO:0000313" key="7">
    <source>
        <dbReference type="EMBL" id="WCT14438.1"/>
    </source>
</evidence>
<dbReference type="EMBL" id="CP117167">
    <property type="protein sequence ID" value="WCT14438.1"/>
    <property type="molecule type" value="Genomic_DNA"/>
</dbReference>
<keyword evidence="2" id="KW-1277">Toxin-antitoxin system</keyword>
<evidence type="ECO:0000259" key="6">
    <source>
        <dbReference type="Pfam" id="PF00583"/>
    </source>
</evidence>
<evidence type="ECO:0000313" key="8">
    <source>
        <dbReference type="Proteomes" id="UP001216139"/>
    </source>
</evidence>
<gene>
    <name evidence="7" type="ORF">PQO05_10890</name>
</gene>
<feature type="domain" description="N-acetyltransferase" evidence="6">
    <location>
        <begin position="46"/>
        <end position="145"/>
    </location>
</feature>
<keyword evidence="1" id="KW-0678">Repressor</keyword>
<dbReference type="InterPro" id="IPR016181">
    <property type="entry name" value="Acyl_CoA_acyltransferase"/>
</dbReference>
<proteinExistence type="predicted"/>
<sequence>MSYPIFPLKSEFNKKDFNCGKDMLDNYIQKKAGQDLKRRLSAVFAMVDDSRVIAYYTLSSTSISRDLVPEETQKKMPPSYHDLPATLLGRLAVDQNYKGQRLGEYLLMDALKKAFDTSEKHIGSMALIVDPLDDDAEAFYAKYDFIKLDSGKMFLTMQNIAALFK</sequence>
<evidence type="ECO:0000256" key="2">
    <source>
        <dbReference type="ARBA" id="ARBA00022649"/>
    </source>
</evidence>
<protein>
    <submittedName>
        <fullName evidence="7">GNAT family N-acetyltransferase</fullName>
    </submittedName>
</protein>
<evidence type="ECO:0000256" key="1">
    <source>
        <dbReference type="ARBA" id="ARBA00022491"/>
    </source>
</evidence>
<keyword evidence="8" id="KW-1185">Reference proteome</keyword>
<dbReference type="PANTHER" id="PTHR36449">
    <property type="entry name" value="ACETYLTRANSFERASE-RELATED"/>
    <property type="match status" value="1"/>
</dbReference>
<dbReference type="InterPro" id="IPR000182">
    <property type="entry name" value="GNAT_dom"/>
</dbReference>
<keyword evidence="3" id="KW-0808">Transferase</keyword>
<organism evidence="7 8">
    <name type="scientific">Mucilaginibacter jinjuensis</name>
    <dbReference type="NCBI Taxonomy" id="1176721"/>
    <lineage>
        <taxon>Bacteria</taxon>
        <taxon>Pseudomonadati</taxon>
        <taxon>Bacteroidota</taxon>
        <taxon>Sphingobacteriia</taxon>
        <taxon>Sphingobacteriales</taxon>
        <taxon>Sphingobacteriaceae</taxon>
        <taxon>Mucilaginibacter</taxon>
    </lineage>
</organism>
<keyword evidence="4" id="KW-0012">Acyltransferase</keyword>
<evidence type="ECO:0000256" key="5">
    <source>
        <dbReference type="ARBA" id="ARBA00049880"/>
    </source>
</evidence>
<dbReference type="Gene3D" id="3.40.630.30">
    <property type="match status" value="1"/>
</dbReference>
<name>A0ABY7TFD4_9SPHI</name>
<dbReference type="Pfam" id="PF00583">
    <property type="entry name" value="Acetyltransf_1"/>
    <property type="match status" value="1"/>
</dbReference>
<dbReference type="Proteomes" id="UP001216139">
    <property type="component" value="Chromosome"/>
</dbReference>
<reference evidence="7 8" key="1">
    <citation type="submission" date="2023-02" db="EMBL/GenBank/DDBJ databases">
        <title>Genome sequence of Mucilaginibacter jinjuensis strain KACC 16571.</title>
        <authorList>
            <person name="Kim S."/>
            <person name="Heo J."/>
            <person name="Kwon S.-W."/>
        </authorList>
    </citation>
    <scope>NUCLEOTIDE SEQUENCE [LARGE SCALE GENOMIC DNA]</scope>
    <source>
        <strain evidence="7 8">KACC 16571</strain>
    </source>
</reference>
<comment type="catalytic activity">
    <reaction evidence="5">
        <text>glycyl-tRNA(Gly) + acetyl-CoA = N-acetylglycyl-tRNA(Gly) + CoA + H(+)</text>
        <dbReference type="Rhea" id="RHEA:81867"/>
        <dbReference type="Rhea" id="RHEA-COMP:9683"/>
        <dbReference type="Rhea" id="RHEA-COMP:19766"/>
        <dbReference type="ChEBI" id="CHEBI:15378"/>
        <dbReference type="ChEBI" id="CHEBI:57287"/>
        <dbReference type="ChEBI" id="CHEBI:57288"/>
        <dbReference type="ChEBI" id="CHEBI:78522"/>
        <dbReference type="ChEBI" id="CHEBI:232036"/>
    </reaction>
</comment>
<dbReference type="SUPFAM" id="SSF55729">
    <property type="entry name" value="Acyl-CoA N-acyltransferases (Nat)"/>
    <property type="match status" value="1"/>
</dbReference>